<organism evidence="2 3">
    <name type="scientific">Tenacibaculum aiptasiae</name>
    <dbReference type="NCBI Taxonomy" id="426481"/>
    <lineage>
        <taxon>Bacteria</taxon>
        <taxon>Pseudomonadati</taxon>
        <taxon>Bacteroidota</taxon>
        <taxon>Flavobacteriia</taxon>
        <taxon>Flavobacteriales</taxon>
        <taxon>Flavobacteriaceae</taxon>
        <taxon>Tenacibaculum</taxon>
    </lineage>
</organism>
<name>A0A7J5A832_9FLAO</name>
<feature type="transmembrane region" description="Helical" evidence="1">
    <location>
        <begin position="179"/>
        <end position="199"/>
    </location>
</feature>
<keyword evidence="1" id="KW-1133">Transmembrane helix</keyword>
<accession>A0A7J5A832</accession>
<feature type="transmembrane region" description="Helical" evidence="1">
    <location>
        <begin position="147"/>
        <end position="167"/>
    </location>
</feature>
<evidence type="ECO:0000313" key="3">
    <source>
        <dbReference type="Proteomes" id="UP000467305"/>
    </source>
</evidence>
<dbReference type="EMBL" id="WAAU01000031">
    <property type="protein sequence ID" value="KAB1153657.1"/>
    <property type="molecule type" value="Genomic_DNA"/>
</dbReference>
<keyword evidence="1" id="KW-0812">Transmembrane</keyword>
<keyword evidence="1" id="KW-0472">Membrane</keyword>
<dbReference type="OrthoDB" id="6385003at2"/>
<evidence type="ECO:0000313" key="2">
    <source>
        <dbReference type="EMBL" id="KAB1153657.1"/>
    </source>
</evidence>
<evidence type="ECO:0000256" key="1">
    <source>
        <dbReference type="SAM" id="Phobius"/>
    </source>
</evidence>
<dbReference type="InterPro" id="IPR018750">
    <property type="entry name" value="DUF2306_membrane"/>
</dbReference>
<feature type="transmembrane region" description="Helical" evidence="1">
    <location>
        <begin position="12"/>
        <end position="32"/>
    </location>
</feature>
<dbReference type="Proteomes" id="UP000467305">
    <property type="component" value="Unassembled WGS sequence"/>
</dbReference>
<protein>
    <submittedName>
        <fullName evidence="2">DUF2306 domain-containing protein</fullName>
    </submittedName>
</protein>
<dbReference type="Pfam" id="PF10067">
    <property type="entry name" value="DUF2306"/>
    <property type="match status" value="1"/>
</dbReference>
<keyword evidence="3" id="KW-1185">Reference proteome</keyword>
<feature type="transmembrane region" description="Helical" evidence="1">
    <location>
        <begin position="112"/>
        <end position="135"/>
    </location>
</feature>
<feature type="transmembrane region" description="Helical" evidence="1">
    <location>
        <begin position="52"/>
        <end position="73"/>
    </location>
</feature>
<gene>
    <name evidence="2" type="ORF">F7018_16460</name>
</gene>
<dbReference type="RefSeq" id="WP_150901196.1">
    <property type="nucleotide sequence ID" value="NZ_WAAU01000031.1"/>
</dbReference>
<proteinExistence type="predicted"/>
<feature type="transmembrane region" description="Helical" evidence="1">
    <location>
        <begin position="85"/>
        <end position="106"/>
    </location>
</feature>
<reference evidence="2 3" key="1">
    <citation type="submission" date="2019-09" db="EMBL/GenBank/DDBJ databases">
        <authorList>
            <person name="Cao W.R."/>
        </authorList>
    </citation>
    <scope>NUCLEOTIDE SEQUENCE [LARGE SCALE GENOMIC DNA]</scope>
    <source>
        <strain evidence="3">a4</strain>
    </source>
</reference>
<dbReference type="AlphaFoldDB" id="A0A7J5A832"/>
<comment type="caution">
    <text evidence="2">The sequence shown here is derived from an EMBL/GenBank/DDBJ whole genome shotgun (WGS) entry which is preliminary data.</text>
</comment>
<sequence length="206" mass="23661">MRETKKLKNSMIKIPIVILSIISLYYLLMRGFPFLIISKKIYGPYYFSRVVWIWPHVLGGVLAMALGPFQFISKLRIRYPKIHRMLGIIFLISILISSVTLIPLITTSSSNLVIDIGLGIGGVVWLLAAVFAYIAIRNKNIEQHKEWMIRCYMVTLAFVVFRLAIDLLSYYEVTNEPDIVAISSWVSWTLPLCTTEFIIQGRKIMN</sequence>